<dbReference type="SUPFAM" id="SSF110296">
    <property type="entry name" value="Oligoxyloglucan reducing end-specific cellobiohydrolase"/>
    <property type="match status" value="2"/>
</dbReference>
<dbReference type="PANTHER" id="PTHR43739:SF2">
    <property type="entry name" value="OLIGOXYLOGLUCAN-REDUCING END-SPECIFIC XYLOGLUCANASE-RELATED"/>
    <property type="match status" value="1"/>
</dbReference>
<evidence type="ECO:0000313" key="9">
    <source>
        <dbReference type="Proteomes" id="UP000540787"/>
    </source>
</evidence>
<evidence type="ECO:0000256" key="5">
    <source>
        <dbReference type="ARBA" id="ARBA00023326"/>
    </source>
</evidence>
<keyword evidence="1 7" id="KW-0732">Signal</keyword>
<dbReference type="RefSeq" id="WP_183552299.1">
    <property type="nucleotide sequence ID" value="NZ_JACHBX010000001.1"/>
</dbReference>
<dbReference type="Proteomes" id="UP000540787">
    <property type="component" value="Unassembled WGS sequence"/>
</dbReference>
<gene>
    <name evidence="8" type="ORF">HD842_001222</name>
</gene>
<reference evidence="8 9" key="1">
    <citation type="submission" date="2020-08" db="EMBL/GenBank/DDBJ databases">
        <title>The Agave Microbiome: Exploring the role of microbial communities in plant adaptations to desert environments.</title>
        <authorList>
            <person name="Partida-Martinez L.P."/>
        </authorList>
    </citation>
    <scope>NUCLEOTIDE SEQUENCE [LARGE SCALE GENOMIC DNA]</scope>
    <source>
        <strain evidence="8 9">AT3.2</strain>
    </source>
</reference>
<keyword evidence="2" id="KW-0378">Hydrolase</keyword>
<dbReference type="GO" id="GO:0016798">
    <property type="term" value="F:hydrolase activity, acting on glycosyl bonds"/>
    <property type="evidence" value="ECO:0007669"/>
    <property type="project" value="UniProtKB-KW"/>
</dbReference>
<keyword evidence="5" id="KW-0624">Polysaccharide degradation</keyword>
<dbReference type="PANTHER" id="PTHR43739">
    <property type="entry name" value="XYLOGLUCANASE (EUROFUNG)"/>
    <property type="match status" value="1"/>
</dbReference>
<evidence type="ECO:0000256" key="3">
    <source>
        <dbReference type="ARBA" id="ARBA00023277"/>
    </source>
</evidence>
<dbReference type="AlphaFoldDB" id="A0A7W9WYD8"/>
<evidence type="ECO:0008006" key="10">
    <source>
        <dbReference type="Google" id="ProtNLM"/>
    </source>
</evidence>
<evidence type="ECO:0000256" key="7">
    <source>
        <dbReference type="SAM" id="SignalP"/>
    </source>
</evidence>
<evidence type="ECO:0000256" key="1">
    <source>
        <dbReference type="ARBA" id="ARBA00022729"/>
    </source>
</evidence>
<sequence>MPSTYARQLGVFVGAVAAIVVGAAATATATVTNAATTTPSSDAGVSVTVATASTIAYAWDSVAIGGGGFVTAVVPSRSEPDVAYARTDVGGAYRWSAKEGRWYPLLDWVGEDQTGFLGIDALAVDPHNAGNIWLLAGIAYLNGGRTAILRSTDYGKTFDVVDVTAQFKTHGNGFGRQNGERLAVDPGSHQSLTTRLYLGSRRNGLFTSNDAGKSWQRNDALPVTTTPNDVGLNIVLPDPASVQAGHARRVFVGVSRFGSVGPNLYRSDDAGASFQPVTGGPADLMPQRAALDGAGNLYIAYADGAGPHPDKSGTEPMERGQVWRYKTATGAWTDVTPAGWTRPFAGISVDPANPRRLVVSTINTFIPQGDAKGDRILVSNDAGATWTDVIARGFRRDAAGVPWLEGHAIHWAGSVEFDPRDPRAVWVTSGNGIFRTANIDAVPATWTFTVEGLEETVPLGLVSMPSAPLVSAIGDYDGFVHDDPARHGRIHKPEIGTTTGLDAAARRPGTLVRVGDAMLVTRDGGATWNKTPAMQGKRGQIAISADGATLVHTPQDSTTSFRSGDTGATWTPVAGLTGNRMRAVADPVRANVFYAYDDKALVASSDSGATFTARASLPSGGSRLIRAAPEREGDLWAPLKQGGLARSIDGGASFKPVFDIDYCGAVGFGKAAPGKTYPTVFIWGSVKGVRGIYRSLDTGATWQRINDDAHQYGGPGDGHFIVGDMNRFGVVYMSTAGRGIVHGKPVTQ</sequence>
<organism evidence="8 9">
    <name type="scientific">Massilia aurea</name>
    <dbReference type="NCBI Taxonomy" id="373040"/>
    <lineage>
        <taxon>Bacteria</taxon>
        <taxon>Pseudomonadati</taxon>
        <taxon>Pseudomonadota</taxon>
        <taxon>Betaproteobacteria</taxon>
        <taxon>Burkholderiales</taxon>
        <taxon>Oxalobacteraceae</taxon>
        <taxon>Telluria group</taxon>
        <taxon>Massilia</taxon>
    </lineage>
</organism>
<name>A0A7W9WYD8_9BURK</name>
<keyword evidence="3" id="KW-0119">Carbohydrate metabolism</keyword>
<evidence type="ECO:0000313" key="8">
    <source>
        <dbReference type="EMBL" id="MBB6133111.1"/>
    </source>
</evidence>
<comment type="similarity">
    <text evidence="6">Belongs to the glycosyl hydrolase 74 family.</text>
</comment>
<keyword evidence="9" id="KW-1185">Reference proteome</keyword>
<feature type="chain" id="PRO_5031348499" description="Xyloglucanase" evidence="7">
    <location>
        <begin position="30"/>
        <end position="748"/>
    </location>
</feature>
<protein>
    <recommendedName>
        <fullName evidence="10">Xyloglucanase</fullName>
    </recommendedName>
</protein>
<dbReference type="GO" id="GO:0010411">
    <property type="term" value="P:xyloglucan metabolic process"/>
    <property type="evidence" value="ECO:0007669"/>
    <property type="project" value="TreeGrafter"/>
</dbReference>
<evidence type="ECO:0000256" key="4">
    <source>
        <dbReference type="ARBA" id="ARBA00023295"/>
    </source>
</evidence>
<feature type="signal peptide" evidence="7">
    <location>
        <begin position="1"/>
        <end position="29"/>
    </location>
</feature>
<evidence type="ECO:0000256" key="2">
    <source>
        <dbReference type="ARBA" id="ARBA00022801"/>
    </source>
</evidence>
<comment type="caution">
    <text evidence="8">The sequence shown here is derived from an EMBL/GenBank/DDBJ whole genome shotgun (WGS) entry which is preliminary data.</text>
</comment>
<dbReference type="GO" id="GO:0000272">
    <property type="term" value="P:polysaccharide catabolic process"/>
    <property type="evidence" value="ECO:0007669"/>
    <property type="project" value="UniProtKB-KW"/>
</dbReference>
<dbReference type="InterPro" id="IPR052025">
    <property type="entry name" value="Xyloglucanase_GH74"/>
</dbReference>
<proteinExistence type="inferred from homology"/>
<dbReference type="EMBL" id="JACHBX010000001">
    <property type="protein sequence ID" value="MBB6133111.1"/>
    <property type="molecule type" value="Genomic_DNA"/>
</dbReference>
<keyword evidence="4" id="KW-0326">Glycosidase</keyword>
<evidence type="ECO:0000256" key="6">
    <source>
        <dbReference type="ARBA" id="ARBA00037986"/>
    </source>
</evidence>
<dbReference type="Gene3D" id="2.130.10.10">
    <property type="entry name" value="YVTN repeat-like/Quinoprotein amine dehydrogenase"/>
    <property type="match status" value="2"/>
</dbReference>
<accession>A0A7W9WYD8</accession>
<dbReference type="InterPro" id="IPR015943">
    <property type="entry name" value="WD40/YVTN_repeat-like_dom_sf"/>
</dbReference>